<feature type="compositionally biased region" description="Low complexity" evidence="1">
    <location>
        <begin position="40"/>
        <end position="49"/>
    </location>
</feature>
<evidence type="ECO:0000313" key="2">
    <source>
        <dbReference type="EMBL" id="KAF7997431.1"/>
    </source>
</evidence>
<dbReference type="AlphaFoldDB" id="A0A834Y3N2"/>
<organism evidence="2 3">
    <name type="scientific">Aphidius gifuensis</name>
    <name type="common">Parasitoid wasp</name>
    <dbReference type="NCBI Taxonomy" id="684658"/>
    <lineage>
        <taxon>Eukaryota</taxon>
        <taxon>Metazoa</taxon>
        <taxon>Ecdysozoa</taxon>
        <taxon>Arthropoda</taxon>
        <taxon>Hexapoda</taxon>
        <taxon>Insecta</taxon>
        <taxon>Pterygota</taxon>
        <taxon>Neoptera</taxon>
        <taxon>Endopterygota</taxon>
        <taxon>Hymenoptera</taxon>
        <taxon>Apocrita</taxon>
        <taxon>Ichneumonoidea</taxon>
        <taxon>Braconidae</taxon>
        <taxon>Aphidiinae</taxon>
        <taxon>Aphidius</taxon>
    </lineage>
</organism>
<reference evidence="2 3" key="1">
    <citation type="submission" date="2020-08" db="EMBL/GenBank/DDBJ databases">
        <title>Aphidius gifuensis genome sequencing and assembly.</title>
        <authorList>
            <person name="Du Z."/>
        </authorList>
    </citation>
    <scope>NUCLEOTIDE SEQUENCE [LARGE SCALE GENOMIC DNA]</scope>
    <source>
        <strain evidence="2">YNYX2018</strain>
        <tissue evidence="2">Adults</tissue>
    </source>
</reference>
<feature type="compositionally biased region" description="Polar residues" evidence="1">
    <location>
        <begin position="20"/>
        <end position="39"/>
    </location>
</feature>
<name>A0A834Y3N2_APHGI</name>
<comment type="caution">
    <text evidence="2">The sequence shown here is derived from an EMBL/GenBank/DDBJ whole genome shotgun (WGS) entry which is preliminary data.</text>
</comment>
<evidence type="ECO:0000256" key="1">
    <source>
        <dbReference type="SAM" id="MobiDB-lite"/>
    </source>
</evidence>
<protein>
    <submittedName>
        <fullName evidence="2">Uncharacterized protein</fullName>
    </submittedName>
</protein>
<proteinExistence type="predicted"/>
<dbReference type="EMBL" id="JACMRX010000001">
    <property type="protein sequence ID" value="KAF7997431.1"/>
    <property type="molecule type" value="Genomic_DNA"/>
</dbReference>
<evidence type="ECO:0000313" key="3">
    <source>
        <dbReference type="Proteomes" id="UP000639338"/>
    </source>
</evidence>
<gene>
    <name evidence="2" type="ORF">HCN44_006002</name>
</gene>
<dbReference type="Proteomes" id="UP000639338">
    <property type="component" value="Unassembled WGS sequence"/>
</dbReference>
<feature type="region of interest" description="Disordered" evidence="1">
    <location>
        <begin position="14"/>
        <end position="52"/>
    </location>
</feature>
<sequence length="111" mass="12356">MWAYALVYCESEPEEKGRSISESQTTEAVSSDPTEPVQESRSSAALSSLDLVPPITKDQQHTKILENHSTEPIIQSEQSHCNDLLNHKRIRTVFGSTGVIVENSVRITNDM</sequence>
<keyword evidence="3" id="KW-1185">Reference proteome</keyword>
<accession>A0A834Y3N2</accession>